<dbReference type="SUPFAM" id="SSF47781">
    <property type="entry name" value="RuvA domain 2-like"/>
    <property type="match status" value="1"/>
</dbReference>
<reference evidence="4 5" key="1">
    <citation type="submission" date="2023-05" db="EMBL/GenBank/DDBJ databases">
        <title>Novel species of genus Flectobacillus isolated from stream in China.</title>
        <authorList>
            <person name="Lu H."/>
        </authorList>
    </citation>
    <scope>NUCLEOTIDE SEQUENCE [LARGE SCALE GENOMIC DNA]</scope>
    <source>
        <strain evidence="4 5">KCTC 42575</strain>
    </source>
</reference>
<dbReference type="PANTHER" id="PTHR43022">
    <property type="entry name" value="PROTEIN SMF"/>
    <property type="match status" value="1"/>
</dbReference>
<feature type="domain" description="DprA winged helix" evidence="3">
    <location>
        <begin position="312"/>
        <end position="364"/>
    </location>
</feature>
<dbReference type="Pfam" id="PF17782">
    <property type="entry name" value="WHD_DprA"/>
    <property type="match status" value="1"/>
</dbReference>
<protein>
    <submittedName>
        <fullName evidence="4">DNA-processing protein DprA</fullName>
    </submittedName>
</protein>
<name>A0ABT6Y2M7_9BACT</name>
<evidence type="ECO:0000259" key="2">
    <source>
        <dbReference type="Pfam" id="PF02481"/>
    </source>
</evidence>
<dbReference type="SUPFAM" id="SSF102405">
    <property type="entry name" value="MCP/YpsA-like"/>
    <property type="match status" value="1"/>
</dbReference>
<comment type="similarity">
    <text evidence="1">Belongs to the DprA/Smf family.</text>
</comment>
<dbReference type="Gene3D" id="3.40.50.450">
    <property type="match status" value="1"/>
</dbReference>
<dbReference type="Pfam" id="PF02481">
    <property type="entry name" value="DNA_processg_A"/>
    <property type="match status" value="1"/>
</dbReference>
<dbReference type="NCBIfam" id="TIGR00732">
    <property type="entry name" value="dprA"/>
    <property type="match status" value="1"/>
</dbReference>
<dbReference type="InterPro" id="IPR003488">
    <property type="entry name" value="DprA"/>
</dbReference>
<proteinExistence type="inferred from homology"/>
<dbReference type="PANTHER" id="PTHR43022:SF1">
    <property type="entry name" value="PROTEIN SMF"/>
    <property type="match status" value="1"/>
</dbReference>
<dbReference type="EMBL" id="JASHIF010000002">
    <property type="protein sequence ID" value="MDI9857827.1"/>
    <property type="molecule type" value="Genomic_DNA"/>
</dbReference>
<gene>
    <name evidence="4" type="primary">dprA</name>
    <name evidence="4" type="ORF">QM524_01275</name>
</gene>
<dbReference type="RefSeq" id="WP_283343123.1">
    <property type="nucleotide sequence ID" value="NZ_JASHIF010000002.1"/>
</dbReference>
<dbReference type="Gene3D" id="1.10.10.10">
    <property type="entry name" value="Winged helix-like DNA-binding domain superfamily/Winged helix DNA-binding domain"/>
    <property type="match status" value="1"/>
</dbReference>
<feature type="domain" description="Smf/DprA SLOG" evidence="2">
    <location>
        <begin position="82"/>
        <end position="292"/>
    </location>
</feature>
<dbReference type="Proteomes" id="UP001236507">
    <property type="component" value="Unassembled WGS sequence"/>
</dbReference>
<evidence type="ECO:0000256" key="1">
    <source>
        <dbReference type="ARBA" id="ARBA00006525"/>
    </source>
</evidence>
<dbReference type="InterPro" id="IPR036388">
    <property type="entry name" value="WH-like_DNA-bd_sf"/>
</dbReference>
<evidence type="ECO:0000313" key="4">
    <source>
        <dbReference type="EMBL" id="MDI9857827.1"/>
    </source>
</evidence>
<sequence>MQFTSEKVYQVGLSLIPKIGDILIKQLVSYCGSAENVFKAPKSKLLKIPNIGEVLAQNIVQQKVLTLAEAVVKQAEKEKVHILFYLDTDYPRRLKSLYDAPCILYYKGNPEVLNPQRSIAIVGTRQMTDYGRVVTEQIVAQLKTFNCVCISGLAYGIDICAHKASVQYQIPTIGVMANGIDKVYPSQHKQTAIQMQQLGGVMSEHPFGVIPEAPYFPRRNRIIAGMSDATIVVEAAIKGGALITAEFANNYHRDVFAVPGQLGKSHSEGCNLLIRKNKAQIYTQVEDIVESLNWDLVQTNESLAKAIDFSGLSTEESQILALLHQKGPLQIDELSWQSQIVMARLASLLLHLEFQGLVKALPGKKFCLA</sequence>
<dbReference type="InterPro" id="IPR041614">
    <property type="entry name" value="DprA_WH"/>
</dbReference>
<comment type="caution">
    <text evidence="4">The sequence shown here is derived from an EMBL/GenBank/DDBJ whole genome shotgun (WGS) entry which is preliminary data.</text>
</comment>
<organism evidence="4 5">
    <name type="scientific">Flectobacillus roseus</name>
    <dbReference type="NCBI Taxonomy" id="502259"/>
    <lineage>
        <taxon>Bacteria</taxon>
        <taxon>Pseudomonadati</taxon>
        <taxon>Bacteroidota</taxon>
        <taxon>Cytophagia</taxon>
        <taxon>Cytophagales</taxon>
        <taxon>Flectobacillaceae</taxon>
        <taxon>Flectobacillus</taxon>
    </lineage>
</organism>
<accession>A0ABT6Y2M7</accession>
<evidence type="ECO:0000313" key="5">
    <source>
        <dbReference type="Proteomes" id="UP001236507"/>
    </source>
</evidence>
<dbReference type="InterPro" id="IPR010994">
    <property type="entry name" value="RuvA_2-like"/>
</dbReference>
<evidence type="ECO:0000259" key="3">
    <source>
        <dbReference type="Pfam" id="PF17782"/>
    </source>
</evidence>
<keyword evidence="5" id="KW-1185">Reference proteome</keyword>
<dbReference type="InterPro" id="IPR057666">
    <property type="entry name" value="DrpA_SLOG"/>
</dbReference>